<feature type="region of interest" description="Disordered" evidence="5">
    <location>
        <begin position="618"/>
        <end position="643"/>
    </location>
</feature>
<dbReference type="InterPro" id="IPR050784">
    <property type="entry name" value="IAP"/>
</dbReference>
<feature type="compositionally biased region" description="Polar residues" evidence="5">
    <location>
        <begin position="916"/>
        <end position="943"/>
    </location>
</feature>
<dbReference type="PANTHER" id="PTHR10044">
    <property type="entry name" value="INHIBITOR OF APOPTOSIS"/>
    <property type="match status" value="1"/>
</dbReference>
<dbReference type="PROSITE" id="PS50143">
    <property type="entry name" value="BIR_REPEAT_2"/>
    <property type="match status" value="2"/>
</dbReference>
<feature type="compositionally biased region" description="Polar residues" evidence="5">
    <location>
        <begin position="832"/>
        <end position="842"/>
    </location>
</feature>
<proteinExistence type="inferred from homology"/>
<keyword evidence="8" id="KW-1185">Reference proteome</keyword>
<dbReference type="InterPro" id="IPR001841">
    <property type="entry name" value="Znf_RING"/>
</dbReference>
<sequence>MCVINREFPELKAIMIGKAVQNETGYLRQYLKVTTMASSKISIENIINLVILSIDAFIAVYQSLLDMCLTPDKIEPYSDSNEVRLRECESQECVAEFKNSQGKFLIEHGLKANCKEDLNYTESACNNYQDWEKCLNIHNPQIKDKNSNTAHKKLKLMKLHEILRENGHEACILGQLSCYCNSGLSTLKKAQDQSLQEEDIELKMYEKVFSAHKKYSLLLMPSGVFEPLKIFFTMGQYRMGREATVLNYANVKCKDNNALIQLVVTQNGVEEPRREAIQLKQLSTDKHAIQHILEADILEKPRDQESGHEVLNHQEDICSVQLCSGACCDVSHSSKEVQDTMEFADKKDAWHSELQNAQIEFKAAEYKEMTNDNHKAQHSQTGHFQDRTNIAKKALEDHNGELENSARVGDFGEETEDLQPTAAVKPVLIVTTSNANSQTPKETKNFDHLLPTPRGYMNVRRGQYSGIHSTIDTYPVSRQRGVSLTYMRHELLRLCSFARGRNIGSDTQRFTTLAHIGFYNVGGTGMMRCFSCAREYQNGLQGMQAEVAHEQSCQWQQTNISLVNGSLKMSLEELKGYLKDYGCRLTHNISLNNGNKDESNRNLQPVLSLDSSSVGLAELSEGGEGEGDVCGSDPMRPTVRPPLNSGLMNGTSVDYMFGGHRRSLPENLNVLSGSVVTEESLQSVASAQAFLTSASTRPISVHVRPTGAGAAQETSSDEAAAPLPRFDLSKASYPQFASSYSRSQTYGSWSRDHPKRPDHLTKAGFFYAGYSDCVRCFYCGLGLKYWRHEDIPEYQHARFRPNCVYNRMYMGQEYVDRVQEDRGGGPAASNYRGRQQPSQQGEVDQGESLMAQAAATSSTSSTEVRQADATRLRGETNMSWDALEGYPSRLDQQGTQVSEDSGMESEDSAGVVTNYPGASSRLTTPVGDSSLTRRQPGTNSNTDTAICASTSHNTYDTSEAAQGGSTEGAVFRECPRPGESVHVRQQLAEVENSLLQQRVLCHVCQARHVACVYMPCGHVVACKPCADAANNCIICNQMIIATANIFLS</sequence>
<dbReference type="GO" id="GO:0005737">
    <property type="term" value="C:cytoplasm"/>
    <property type="evidence" value="ECO:0007669"/>
    <property type="project" value="TreeGrafter"/>
</dbReference>
<organism evidence="7 8">
    <name type="scientific">Elysia chlorotica</name>
    <name type="common">Eastern emerald elysia</name>
    <name type="synonym">Sea slug</name>
    <dbReference type="NCBI Taxonomy" id="188477"/>
    <lineage>
        <taxon>Eukaryota</taxon>
        <taxon>Metazoa</taxon>
        <taxon>Spiralia</taxon>
        <taxon>Lophotrochozoa</taxon>
        <taxon>Mollusca</taxon>
        <taxon>Gastropoda</taxon>
        <taxon>Heterobranchia</taxon>
        <taxon>Euthyneura</taxon>
        <taxon>Panpulmonata</taxon>
        <taxon>Sacoglossa</taxon>
        <taxon>Placobranchoidea</taxon>
        <taxon>Plakobranchidae</taxon>
        <taxon>Elysia</taxon>
    </lineage>
</organism>
<feature type="domain" description="RING-type" evidence="6">
    <location>
        <begin position="1001"/>
        <end position="1036"/>
    </location>
</feature>
<dbReference type="STRING" id="188477.A0A433U0V1"/>
<dbReference type="Pfam" id="PF00653">
    <property type="entry name" value="BIR"/>
    <property type="match status" value="1"/>
</dbReference>
<keyword evidence="3" id="KW-0862">Zinc</keyword>
<reference evidence="7 8" key="1">
    <citation type="submission" date="2019-01" db="EMBL/GenBank/DDBJ databases">
        <title>A draft genome assembly of the solar-powered sea slug Elysia chlorotica.</title>
        <authorList>
            <person name="Cai H."/>
            <person name="Li Q."/>
            <person name="Fang X."/>
            <person name="Li J."/>
            <person name="Curtis N.E."/>
            <person name="Altenburger A."/>
            <person name="Shibata T."/>
            <person name="Feng M."/>
            <person name="Maeda T."/>
            <person name="Schwartz J.A."/>
            <person name="Shigenobu S."/>
            <person name="Lundholm N."/>
            <person name="Nishiyama T."/>
            <person name="Yang H."/>
            <person name="Hasebe M."/>
            <person name="Li S."/>
            <person name="Pierce S.K."/>
            <person name="Wang J."/>
        </authorList>
    </citation>
    <scope>NUCLEOTIDE SEQUENCE [LARGE SCALE GENOMIC DNA]</scope>
    <source>
        <strain evidence="7">EC2010</strain>
        <tissue evidence="7">Whole organism of an adult</tissue>
    </source>
</reference>
<dbReference type="Gene3D" id="3.30.40.10">
    <property type="entry name" value="Zinc/RING finger domain, C3HC4 (zinc finger)"/>
    <property type="match status" value="1"/>
</dbReference>
<evidence type="ECO:0000256" key="4">
    <source>
        <dbReference type="PROSITE-ProRule" id="PRU00175"/>
    </source>
</evidence>
<evidence type="ECO:0000256" key="2">
    <source>
        <dbReference type="ARBA" id="ARBA00022771"/>
    </source>
</evidence>
<evidence type="ECO:0000256" key="5">
    <source>
        <dbReference type="SAM" id="MobiDB-lite"/>
    </source>
</evidence>
<evidence type="ECO:0000259" key="6">
    <source>
        <dbReference type="PROSITE" id="PS50089"/>
    </source>
</evidence>
<feature type="compositionally biased region" description="Low complexity" evidence="5">
    <location>
        <begin position="853"/>
        <end position="862"/>
    </location>
</feature>
<comment type="similarity">
    <text evidence="1">Belongs to the IAP family.</text>
</comment>
<dbReference type="OrthoDB" id="1711136at2759"/>
<keyword evidence="2 4" id="KW-0863">Zinc-finger</keyword>
<dbReference type="GO" id="GO:0005634">
    <property type="term" value="C:nucleus"/>
    <property type="evidence" value="ECO:0007669"/>
    <property type="project" value="TreeGrafter"/>
</dbReference>
<dbReference type="SMART" id="SM00238">
    <property type="entry name" value="BIR"/>
    <property type="match status" value="1"/>
</dbReference>
<dbReference type="EMBL" id="RQTK01000110">
    <property type="protein sequence ID" value="RUS87453.1"/>
    <property type="molecule type" value="Genomic_DNA"/>
</dbReference>
<dbReference type="PANTHER" id="PTHR10044:SF139">
    <property type="entry name" value="DEATH-ASSOCIATED INHIBITOR OF APOPTOSIS 2"/>
    <property type="match status" value="1"/>
</dbReference>
<dbReference type="PROSITE" id="PS50089">
    <property type="entry name" value="ZF_RING_2"/>
    <property type="match status" value="1"/>
</dbReference>
<dbReference type="AlphaFoldDB" id="A0A433U0V1"/>
<dbReference type="SUPFAM" id="SSF57924">
    <property type="entry name" value="Inhibitor of apoptosis (IAP) repeat"/>
    <property type="match status" value="2"/>
</dbReference>
<dbReference type="Proteomes" id="UP000271974">
    <property type="component" value="Unassembled WGS sequence"/>
</dbReference>
<name>A0A433U0V1_ELYCH</name>
<protein>
    <recommendedName>
        <fullName evidence="6">RING-type domain-containing protein</fullName>
    </recommendedName>
</protein>
<dbReference type="Gene3D" id="1.10.1170.10">
    <property type="entry name" value="Inhibitor Of Apoptosis Protein (2mihbC-IAP-1), Chain A"/>
    <property type="match status" value="1"/>
</dbReference>
<comment type="caution">
    <text evidence="7">The sequence shown here is derived from an EMBL/GenBank/DDBJ whole genome shotgun (WGS) entry which is preliminary data.</text>
</comment>
<feature type="compositionally biased region" description="Polar residues" evidence="5">
    <location>
        <begin position="890"/>
        <end position="899"/>
    </location>
</feature>
<gene>
    <name evidence="7" type="ORF">EGW08_004769</name>
</gene>
<evidence type="ECO:0000256" key="3">
    <source>
        <dbReference type="ARBA" id="ARBA00022833"/>
    </source>
</evidence>
<feature type="compositionally biased region" description="Basic and acidic residues" evidence="5">
    <location>
        <begin position="865"/>
        <end position="874"/>
    </location>
</feature>
<dbReference type="CDD" id="cd00022">
    <property type="entry name" value="BIR"/>
    <property type="match status" value="1"/>
</dbReference>
<evidence type="ECO:0000313" key="7">
    <source>
        <dbReference type="EMBL" id="RUS87453.1"/>
    </source>
</evidence>
<keyword evidence="2 4" id="KW-0479">Metal-binding</keyword>
<evidence type="ECO:0000256" key="1">
    <source>
        <dbReference type="ARBA" id="ARBA00006672"/>
    </source>
</evidence>
<feature type="region of interest" description="Disordered" evidence="5">
    <location>
        <begin position="820"/>
        <end position="943"/>
    </location>
</feature>
<dbReference type="InterPro" id="IPR001370">
    <property type="entry name" value="BIR_rpt"/>
</dbReference>
<accession>A0A433U0V1</accession>
<dbReference type="Pfam" id="PF13920">
    <property type="entry name" value="zf-C3HC4_3"/>
    <property type="match status" value="1"/>
</dbReference>
<dbReference type="GO" id="GO:0008270">
    <property type="term" value="F:zinc ion binding"/>
    <property type="evidence" value="ECO:0007669"/>
    <property type="project" value="UniProtKB-KW"/>
</dbReference>
<evidence type="ECO:0000313" key="8">
    <source>
        <dbReference type="Proteomes" id="UP000271974"/>
    </source>
</evidence>
<dbReference type="InterPro" id="IPR013083">
    <property type="entry name" value="Znf_RING/FYVE/PHD"/>
</dbReference>